<keyword evidence="8 12" id="KW-1133">Transmembrane helix</keyword>
<evidence type="ECO:0000256" key="9">
    <source>
        <dbReference type="ARBA" id="ARBA00023136"/>
    </source>
</evidence>
<reference evidence="15 16" key="1">
    <citation type="submission" date="2020-08" db="EMBL/GenBank/DDBJ databases">
        <title>Genomic Encyclopedia of Type Strains, Phase III (KMG-III): the genomes of soil and plant-associated and newly described type strains.</title>
        <authorList>
            <person name="Whitman W."/>
        </authorList>
    </citation>
    <scope>NUCLEOTIDE SEQUENCE [LARGE SCALE GENOMIC DNA]</scope>
    <source>
        <strain evidence="15 16">CECT 8799</strain>
    </source>
</reference>
<evidence type="ECO:0000313" key="16">
    <source>
        <dbReference type="Proteomes" id="UP000535937"/>
    </source>
</evidence>
<dbReference type="GO" id="GO:0003774">
    <property type="term" value="F:cytoskeletal motor activity"/>
    <property type="evidence" value="ECO:0007669"/>
    <property type="project" value="InterPro"/>
</dbReference>
<evidence type="ECO:0000256" key="6">
    <source>
        <dbReference type="ARBA" id="ARBA00022475"/>
    </source>
</evidence>
<dbReference type="PRINTS" id="PR01009">
    <property type="entry name" value="FLGMRINGFLIF"/>
</dbReference>
<protein>
    <recommendedName>
        <fullName evidence="5">Flagellar M-ring protein</fullName>
    </recommendedName>
</protein>
<evidence type="ECO:0000256" key="1">
    <source>
        <dbReference type="ARBA" id="ARBA00003820"/>
    </source>
</evidence>
<dbReference type="GO" id="GO:0009431">
    <property type="term" value="C:bacterial-type flagellum basal body, MS ring"/>
    <property type="evidence" value="ECO:0007669"/>
    <property type="project" value="InterPro"/>
</dbReference>
<keyword evidence="15" id="KW-0282">Flagellum</keyword>
<keyword evidence="6" id="KW-1003">Cell membrane</keyword>
<feature type="domain" description="Flagellar M-ring N-terminal" evidence="13">
    <location>
        <begin position="33"/>
        <end position="205"/>
    </location>
</feature>
<keyword evidence="16" id="KW-1185">Reference proteome</keyword>
<dbReference type="RefSeq" id="WP_183463720.1">
    <property type="nucleotide sequence ID" value="NZ_JACHWZ010000032.1"/>
</dbReference>
<evidence type="ECO:0000259" key="14">
    <source>
        <dbReference type="Pfam" id="PF08345"/>
    </source>
</evidence>
<dbReference type="EMBL" id="JACHWZ010000032">
    <property type="protein sequence ID" value="MBB3063491.1"/>
    <property type="molecule type" value="Genomic_DNA"/>
</dbReference>
<comment type="subcellular location">
    <subcellularLocation>
        <location evidence="2">Bacterial flagellum basal body</location>
    </subcellularLocation>
    <subcellularLocation>
        <location evidence="3">Cell membrane</location>
        <topology evidence="3">Multi-pass membrane protein</topology>
    </subcellularLocation>
</comment>
<keyword evidence="15" id="KW-0969">Cilium</keyword>
<dbReference type="PANTHER" id="PTHR30046:SF0">
    <property type="entry name" value="FLAGELLAR M-RING PROTEIN"/>
    <property type="match status" value="1"/>
</dbReference>
<dbReference type="GO" id="GO:0005886">
    <property type="term" value="C:plasma membrane"/>
    <property type="evidence" value="ECO:0007669"/>
    <property type="project" value="UniProtKB-SubCell"/>
</dbReference>
<evidence type="ECO:0000256" key="2">
    <source>
        <dbReference type="ARBA" id="ARBA00004117"/>
    </source>
</evidence>
<comment type="function">
    <text evidence="1">The M ring may be actively involved in energy transduction.</text>
</comment>
<evidence type="ECO:0000256" key="4">
    <source>
        <dbReference type="ARBA" id="ARBA00007971"/>
    </source>
</evidence>
<dbReference type="InterPro" id="IPR000067">
    <property type="entry name" value="FlgMring_FliF"/>
</dbReference>
<comment type="similarity">
    <text evidence="4">Belongs to the FliF family.</text>
</comment>
<dbReference type="GO" id="GO:0071973">
    <property type="term" value="P:bacterial-type flagellum-dependent cell motility"/>
    <property type="evidence" value="ECO:0007669"/>
    <property type="project" value="InterPro"/>
</dbReference>
<feature type="transmembrane region" description="Helical" evidence="12">
    <location>
        <begin position="429"/>
        <end position="450"/>
    </location>
</feature>
<evidence type="ECO:0000256" key="8">
    <source>
        <dbReference type="ARBA" id="ARBA00022989"/>
    </source>
</evidence>
<dbReference type="NCBIfam" id="TIGR00206">
    <property type="entry name" value="fliF"/>
    <property type="match status" value="1"/>
</dbReference>
<dbReference type="InterPro" id="IPR043427">
    <property type="entry name" value="YscJ/FliF"/>
</dbReference>
<keyword evidence="9 12" id="KW-0472">Membrane</keyword>
<dbReference type="Proteomes" id="UP000535937">
    <property type="component" value="Unassembled WGS sequence"/>
</dbReference>
<keyword evidence="7 12" id="KW-0812">Transmembrane</keyword>
<feature type="domain" description="Flagellar M-ring C-terminal" evidence="14">
    <location>
        <begin position="238"/>
        <end position="371"/>
    </location>
</feature>
<accession>A0A7W4ZBC8</accession>
<keyword evidence="10" id="KW-0975">Bacterial flagellum</keyword>
<evidence type="ECO:0000313" key="15">
    <source>
        <dbReference type="EMBL" id="MBB3063491.1"/>
    </source>
</evidence>
<organism evidence="15 16">
    <name type="scientific">Microbulbifer rhizosphaerae</name>
    <dbReference type="NCBI Taxonomy" id="1562603"/>
    <lineage>
        <taxon>Bacteria</taxon>
        <taxon>Pseudomonadati</taxon>
        <taxon>Pseudomonadota</taxon>
        <taxon>Gammaproteobacteria</taxon>
        <taxon>Cellvibrionales</taxon>
        <taxon>Microbulbiferaceae</taxon>
        <taxon>Microbulbifer</taxon>
    </lineage>
</organism>
<dbReference type="Gene3D" id="3.30.300.30">
    <property type="match status" value="1"/>
</dbReference>
<dbReference type="Pfam" id="PF08345">
    <property type="entry name" value="YscJ_FliF_C"/>
    <property type="match status" value="1"/>
</dbReference>
<evidence type="ECO:0000256" key="5">
    <source>
        <dbReference type="ARBA" id="ARBA00017949"/>
    </source>
</evidence>
<evidence type="ECO:0000259" key="13">
    <source>
        <dbReference type="Pfam" id="PF01514"/>
    </source>
</evidence>
<keyword evidence="15" id="KW-0966">Cell projection</keyword>
<evidence type="ECO:0000256" key="3">
    <source>
        <dbReference type="ARBA" id="ARBA00004651"/>
    </source>
</evidence>
<comment type="subunit">
    <text evidence="11">The basal body constitutes a major portion of the flagellar organelle and consists of four rings (L,P,S, and M) mounted on a central rod. The M ring is integral to the inner membrane of the cell and may be connected to the flagellar rod via the S ring. The S (supramembrane ring) lies just distal to the M ring. The L and P rings lie in the outer membrane and the periplasmic space, respectively.</text>
</comment>
<dbReference type="InterPro" id="IPR045851">
    <property type="entry name" value="AMP-bd_C_sf"/>
</dbReference>
<proteinExistence type="inferred from homology"/>
<dbReference type="AlphaFoldDB" id="A0A7W4ZBC8"/>
<evidence type="ECO:0000256" key="11">
    <source>
        <dbReference type="ARBA" id="ARBA00025936"/>
    </source>
</evidence>
<evidence type="ECO:0000256" key="7">
    <source>
        <dbReference type="ARBA" id="ARBA00022692"/>
    </source>
</evidence>
<sequence length="485" mass="54748">MWENLSIYRKIIFAVAVVLILSIPAVFFFMIQNDHRVLAENIEAEQLSDVIRMLDEEGIPYEFSAENGAISVQGNDLARIRMILAKNGTLESSSLGFEIFENTSYGMTEFSQRIYYQRALQGELERTIKSLEAVRRVRVHLVLPENSLFKDRQGQSKASVALSIKNSTRLSQEEVLGIQHLVAAAVPELDPDRVTVMNSSGILLSEDPSTGFRVTSKLQFKKELENYYKEKVSEIVNRIVSDENAVVLIDTSIDYSKSESTKQTAIPLTGESSGVLVRNKTNRNYDGQTKTGAGARRIDKGLVSEAVENEYQYSREMTKTEIGPGRINTITVSILLAIEVEEQKVSQLTKLVEEAIGFNPVRGDRVSIRAISPLRNSWEKDSKKTKSTDENLDGISRLSSDTESKVESTRYTSSNRPWYANLIFREYRLWFIVLTIIIALVIIGMAYTSLRRKHLSGPEKAALLEDMRIWLGESNAEYKYSKQKG</sequence>
<dbReference type="InterPro" id="IPR006182">
    <property type="entry name" value="FliF_N_dom"/>
</dbReference>
<gene>
    <name evidence="15" type="ORF">FHS09_004349</name>
</gene>
<name>A0A7W4ZBC8_9GAMM</name>
<dbReference type="InterPro" id="IPR013556">
    <property type="entry name" value="Flag_M-ring_C"/>
</dbReference>
<dbReference type="Pfam" id="PF01514">
    <property type="entry name" value="YscJ_FliF"/>
    <property type="match status" value="1"/>
</dbReference>
<comment type="caution">
    <text evidence="15">The sequence shown here is derived from an EMBL/GenBank/DDBJ whole genome shotgun (WGS) entry which is preliminary data.</text>
</comment>
<evidence type="ECO:0000256" key="10">
    <source>
        <dbReference type="ARBA" id="ARBA00023143"/>
    </source>
</evidence>
<feature type="transmembrane region" description="Helical" evidence="12">
    <location>
        <begin position="12"/>
        <end position="31"/>
    </location>
</feature>
<dbReference type="PANTHER" id="PTHR30046">
    <property type="entry name" value="FLAGELLAR M-RING PROTEIN"/>
    <property type="match status" value="1"/>
</dbReference>
<evidence type="ECO:0000256" key="12">
    <source>
        <dbReference type="SAM" id="Phobius"/>
    </source>
</evidence>